<proteinExistence type="predicted"/>
<evidence type="ECO:0000313" key="2">
    <source>
        <dbReference type="EMBL" id="KAF3441113.1"/>
    </source>
</evidence>
<evidence type="ECO:0000256" key="1">
    <source>
        <dbReference type="SAM" id="MobiDB-lite"/>
    </source>
</evidence>
<feature type="region of interest" description="Disordered" evidence="1">
    <location>
        <begin position="1"/>
        <end position="23"/>
    </location>
</feature>
<reference evidence="2" key="1">
    <citation type="submission" date="2020-03" db="EMBL/GenBank/DDBJ databases">
        <title>A high-quality chromosome-level genome assembly of a woody plant with both climbing and erect habits, Rhamnella rubrinervis.</title>
        <authorList>
            <person name="Lu Z."/>
            <person name="Yang Y."/>
            <person name="Zhu X."/>
            <person name="Sun Y."/>
        </authorList>
    </citation>
    <scope>NUCLEOTIDE SEQUENCE</scope>
    <source>
        <strain evidence="2">BYM</strain>
        <tissue evidence="2">Leaf</tissue>
    </source>
</reference>
<accession>A0A8K0E5N1</accession>
<dbReference type="EMBL" id="VOIH02000007">
    <property type="protein sequence ID" value="KAF3441113.1"/>
    <property type="molecule type" value="Genomic_DNA"/>
</dbReference>
<sequence>MQPLYRLEKEKFSPPELRHPQPETRMDNVLGGYCVVEPIASYLANLKNIMGNLMLILIMTIKVVKSFKVLIAILKETTKKINEQNMQKFKVYLMRQWMRSGRNP</sequence>
<gene>
    <name evidence="2" type="ORF">FNV43_RR15024</name>
</gene>
<evidence type="ECO:0000313" key="3">
    <source>
        <dbReference type="Proteomes" id="UP000796880"/>
    </source>
</evidence>
<comment type="caution">
    <text evidence="2">The sequence shown here is derived from an EMBL/GenBank/DDBJ whole genome shotgun (WGS) entry which is preliminary data.</text>
</comment>
<name>A0A8K0E5N1_9ROSA</name>
<dbReference type="Proteomes" id="UP000796880">
    <property type="component" value="Unassembled WGS sequence"/>
</dbReference>
<protein>
    <submittedName>
        <fullName evidence="2">Uncharacterized protein</fullName>
    </submittedName>
</protein>
<organism evidence="2 3">
    <name type="scientific">Rhamnella rubrinervis</name>
    <dbReference type="NCBI Taxonomy" id="2594499"/>
    <lineage>
        <taxon>Eukaryota</taxon>
        <taxon>Viridiplantae</taxon>
        <taxon>Streptophyta</taxon>
        <taxon>Embryophyta</taxon>
        <taxon>Tracheophyta</taxon>
        <taxon>Spermatophyta</taxon>
        <taxon>Magnoliopsida</taxon>
        <taxon>eudicotyledons</taxon>
        <taxon>Gunneridae</taxon>
        <taxon>Pentapetalae</taxon>
        <taxon>rosids</taxon>
        <taxon>fabids</taxon>
        <taxon>Rosales</taxon>
        <taxon>Rhamnaceae</taxon>
        <taxon>rhamnoid group</taxon>
        <taxon>Rhamneae</taxon>
        <taxon>Rhamnella</taxon>
    </lineage>
</organism>
<dbReference type="AlphaFoldDB" id="A0A8K0E5N1"/>
<keyword evidence="3" id="KW-1185">Reference proteome</keyword>